<dbReference type="GO" id="GO:0034975">
    <property type="term" value="P:protein folding in endoplasmic reticulum"/>
    <property type="evidence" value="ECO:0007669"/>
    <property type="project" value="TreeGrafter"/>
</dbReference>
<dbReference type="Pfam" id="PF07738">
    <property type="entry name" value="Sad1_UNC"/>
    <property type="match status" value="1"/>
</dbReference>
<dbReference type="OrthoDB" id="266334at2759"/>
<dbReference type="EMBL" id="VSRR010004387">
    <property type="protein sequence ID" value="MPC39517.1"/>
    <property type="molecule type" value="Genomic_DNA"/>
</dbReference>
<dbReference type="PANTHER" id="PTHR12953:SF0">
    <property type="entry name" value="SUN DOMAIN-CONTAINING OSSIFICATION FACTOR"/>
    <property type="match status" value="1"/>
</dbReference>
<evidence type="ECO:0000259" key="7">
    <source>
        <dbReference type="PROSITE" id="PS51469"/>
    </source>
</evidence>
<evidence type="ECO:0000313" key="8">
    <source>
        <dbReference type="EMBL" id="MPC39517.1"/>
    </source>
</evidence>
<feature type="compositionally biased region" description="Basic and acidic residues" evidence="6">
    <location>
        <begin position="226"/>
        <end position="275"/>
    </location>
</feature>
<feature type="compositionally biased region" description="Basic and acidic residues" evidence="6">
    <location>
        <begin position="1365"/>
        <end position="1380"/>
    </location>
</feature>
<keyword evidence="5" id="KW-0175">Coiled coil</keyword>
<organism evidence="8 9">
    <name type="scientific">Portunus trituberculatus</name>
    <name type="common">Swimming crab</name>
    <name type="synonym">Neptunus trituberculatus</name>
    <dbReference type="NCBI Taxonomy" id="210409"/>
    <lineage>
        <taxon>Eukaryota</taxon>
        <taxon>Metazoa</taxon>
        <taxon>Ecdysozoa</taxon>
        <taxon>Arthropoda</taxon>
        <taxon>Crustacea</taxon>
        <taxon>Multicrustacea</taxon>
        <taxon>Malacostraca</taxon>
        <taxon>Eumalacostraca</taxon>
        <taxon>Eucarida</taxon>
        <taxon>Decapoda</taxon>
        <taxon>Pleocyemata</taxon>
        <taxon>Brachyura</taxon>
        <taxon>Eubrachyura</taxon>
        <taxon>Portunoidea</taxon>
        <taxon>Portunidae</taxon>
        <taxon>Portuninae</taxon>
        <taxon>Portunus</taxon>
    </lineage>
</organism>
<gene>
    <name evidence="8" type="primary">Suco</name>
    <name evidence="8" type="ORF">E2C01_033054</name>
</gene>
<name>A0A5B7F1Z5_PORTR</name>
<evidence type="ECO:0000256" key="1">
    <source>
        <dbReference type="ARBA" id="ARBA00004308"/>
    </source>
</evidence>
<feature type="region of interest" description="Disordered" evidence="6">
    <location>
        <begin position="339"/>
        <end position="361"/>
    </location>
</feature>
<feature type="region of interest" description="Disordered" evidence="6">
    <location>
        <begin position="814"/>
        <end position="851"/>
    </location>
</feature>
<feature type="compositionally biased region" description="Basic and acidic residues" evidence="6">
    <location>
        <begin position="1019"/>
        <end position="1030"/>
    </location>
</feature>
<dbReference type="GO" id="GO:0016020">
    <property type="term" value="C:membrane"/>
    <property type="evidence" value="ECO:0007669"/>
    <property type="project" value="InterPro"/>
</dbReference>
<keyword evidence="2" id="KW-0812">Transmembrane</keyword>
<evidence type="ECO:0000313" key="9">
    <source>
        <dbReference type="Proteomes" id="UP000324222"/>
    </source>
</evidence>
<dbReference type="PROSITE" id="PS51469">
    <property type="entry name" value="SUN"/>
    <property type="match status" value="1"/>
</dbReference>
<feature type="compositionally biased region" description="Acidic residues" evidence="6">
    <location>
        <begin position="814"/>
        <end position="827"/>
    </location>
</feature>
<reference evidence="8 9" key="1">
    <citation type="submission" date="2019-05" db="EMBL/GenBank/DDBJ databases">
        <title>Another draft genome of Portunus trituberculatus and its Hox gene families provides insights of decapod evolution.</title>
        <authorList>
            <person name="Jeong J.-H."/>
            <person name="Song I."/>
            <person name="Kim S."/>
            <person name="Choi T."/>
            <person name="Kim D."/>
            <person name="Ryu S."/>
            <person name="Kim W."/>
        </authorList>
    </citation>
    <scope>NUCLEOTIDE SEQUENCE [LARGE SCALE GENOMIC DNA]</scope>
    <source>
        <tissue evidence="8">Muscle</tissue>
    </source>
</reference>
<comment type="subcellular location">
    <subcellularLocation>
        <location evidence="1">Endomembrane system</location>
    </subcellularLocation>
</comment>
<feature type="compositionally biased region" description="Low complexity" evidence="6">
    <location>
        <begin position="1347"/>
        <end position="1358"/>
    </location>
</feature>
<feature type="compositionally biased region" description="Basic residues" evidence="6">
    <location>
        <begin position="1216"/>
        <end position="1225"/>
    </location>
</feature>
<dbReference type="Gene3D" id="2.60.120.260">
    <property type="entry name" value="Galactose-binding domain-like"/>
    <property type="match status" value="1"/>
</dbReference>
<evidence type="ECO:0000256" key="4">
    <source>
        <dbReference type="ARBA" id="ARBA00023136"/>
    </source>
</evidence>
<feature type="region of interest" description="Disordered" evidence="6">
    <location>
        <begin position="1067"/>
        <end position="1093"/>
    </location>
</feature>
<dbReference type="Proteomes" id="UP000324222">
    <property type="component" value="Unassembled WGS sequence"/>
</dbReference>
<feature type="region of interest" description="Disordered" evidence="6">
    <location>
        <begin position="1212"/>
        <end position="1252"/>
    </location>
</feature>
<feature type="compositionally biased region" description="Polar residues" evidence="6">
    <location>
        <begin position="106"/>
        <end position="119"/>
    </location>
</feature>
<feature type="region of interest" description="Disordered" evidence="6">
    <location>
        <begin position="98"/>
        <end position="322"/>
    </location>
</feature>
<keyword evidence="4" id="KW-0472">Membrane</keyword>
<dbReference type="InterPro" id="IPR012919">
    <property type="entry name" value="SUN_dom"/>
</dbReference>
<dbReference type="GO" id="GO:0012505">
    <property type="term" value="C:endomembrane system"/>
    <property type="evidence" value="ECO:0007669"/>
    <property type="project" value="UniProtKB-SubCell"/>
</dbReference>
<evidence type="ECO:0000256" key="2">
    <source>
        <dbReference type="ARBA" id="ARBA00022692"/>
    </source>
</evidence>
<keyword evidence="9" id="KW-1185">Reference proteome</keyword>
<evidence type="ECO:0000256" key="6">
    <source>
        <dbReference type="SAM" id="MobiDB-lite"/>
    </source>
</evidence>
<protein>
    <submittedName>
        <fullName evidence="8">SUN domain-containing ossification factor</fullName>
    </submittedName>
</protein>
<feature type="region of interest" description="Disordered" evidence="6">
    <location>
        <begin position="753"/>
        <end position="802"/>
    </location>
</feature>
<dbReference type="PANTHER" id="PTHR12953">
    <property type="entry name" value="MEMBRANE PROTEIN CH1 RELATED"/>
    <property type="match status" value="1"/>
</dbReference>
<evidence type="ECO:0000256" key="3">
    <source>
        <dbReference type="ARBA" id="ARBA00022989"/>
    </source>
</evidence>
<feature type="coiled-coil region" evidence="5">
    <location>
        <begin position="874"/>
        <end position="940"/>
    </location>
</feature>
<feature type="domain" description="SUN" evidence="7">
    <location>
        <begin position="338"/>
        <end position="499"/>
    </location>
</feature>
<dbReference type="GO" id="GO:0005737">
    <property type="term" value="C:cytoplasm"/>
    <property type="evidence" value="ECO:0007669"/>
    <property type="project" value="TreeGrafter"/>
</dbReference>
<dbReference type="InterPro" id="IPR045120">
    <property type="entry name" value="Suco/Slp1-like"/>
</dbReference>
<feature type="region of interest" description="Disordered" evidence="6">
    <location>
        <begin position="985"/>
        <end position="1039"/>
    </location>
</feature>
<accession>A0A5B7F1Z5</accession>
<feature type="compositionally biased region" description="Basic and acidic residues" evidence="6">
    <location>
        <begin position="292"/>
        <end position="321"/>
    </location>
</feature>
<evidence type="ECO:0000256" key="5">
    <source>
        <dbReference type="SAM" id="Coils"/>
    </source>
</evidence>
<proteinExistence type="predicted"/>
<keyword evidence="3" id="KW-1133">Transmembrane helix</keyword>
<feature type="region of interest" description="Disordered" evidence="6">
    <location>
        <begin position="1347"/>
        <end position="1403"/>
    </location>
</feature>
<feature type="compositionally biased region" description="Basic and acidic residues" evidence="6">
    <location>
        <begin position="120"/>
        <end position="138"/>
    </location>
</feature>
<comment type="caution">
    <text evidence="8">The sequence shown here is derived from an EMBL/GenBank/DDBJ whole genome shotgun (WGS) entry which is preliminary data.</text>
</comment>
<sequence length="1403" mass="155798">MSHMRNIINPLTGKAALSGLLGVPLVPPMGSGIEVMTKALGVVDVEMDVAPGNTSINPVSAVNGRRSIFSRKSEVTLSHIFGAKEFLKHFPAENFTHLRTHRPGYSKSSQKDTAASEETQPQHKSESASKEESRKPVKGETVIDSEAIIVPDGTKEPSLTDMEAKEEIPHPIEVADSVKVEAETVAETHQTPSDVGKSLEEPTQETQTTEPLPPLTESKNVSEPAIKAEEDQKAVVKEESKAEDLPEKTVKEQLNVTEKKEGVVSTEAEEKKKSAVVDIDAGDEGTKKKKKPSESEKPKKKEAVDKKADAKQGEEKEKSADTLETYSQFTQRVNAEKKNDIMTNGHGTNGHGKGSKVKSKNYASPDCGSKLLTANPEATHASKVIHSNKDEYLLNKCRDKTWFIIELCESIRPQKFDIANFELFSNLPKDIHVLGSHRYPSRDWTSLASAQGQEGNRGVQSFPVETEDFFKYIKVEVHSHYGHEYFCPISLFRIYGLSEFEVIDTVEDSEEPEEAEIFSEAQLDDKKVKDEGKPSVIPAVIKNMFSGVLDVIKRGYRPHTSTSESGDNCYTLQPTHTVDKRSCQLADSLNYILSCYHAEYQMLMQTSFVSNTVKNSGFCRLLASTMCLTPEVSDSVVYDTVCNSSYLCIMLSPKHLLAMCFMHDGRIVNSQVECESAGTLLPENFSTTTPPILPTENRMPSYVKNAKINTSTITRTDATVPCINGAVAQAEEGWSDQGSGAKNIPVESVAVGQEEPVASPASDSVIAEPSVPKKAKSPGSSQDQVVKEEEQPDNTTELEERVTVEGGSIVGVEITEEESVKEEEEKHEEEHPHPVTPLPVETKLSSTSPTNKESVVVRLSNKIKALEYNMSISSQYLEELSRRYKSQMEEMQRQFNLTIAALNATSRQAFERDQHHQRDIEMLEEQLASVTAILRKLVEERESLAHTVVEQHLLLMVVEVVVLCVVFVLCYKRTTRHRLLELEGQERRAQTPSEDPSDRQGLGGSNSLSGWTRGRVRRRSVDSITRERSSNQRRCRRPSEEALRISGTYEDLLIIEPAIPIMVDSVSDRKKKRKSSNGVLKRSKSNASIVEKSCNSSKRSQRLENLDVSSAGVLFCGDQVETKGASNNLQVDPASLQFSGDTVDSPVSADMNSPRSYVEEVMSAPHPHNDINAVTLKKHSTSCSQISENLNRNWGKLTKSHSLNYSSEKLRNGAEKKKKKLKKRNTIQESPQPYSHEAELYPETNRTSYNGLSEHNPEYYYNGRSSVHFSETSDALGNHMFSSDVTNGSSYINGDSSQDLGYVGSEYMHSSSYVTNFSEKRRTSPAAKVKLRSDNWEWYSLHHFGSSSETVSTCSDSSGKTRKGRHDEVPHTQDQSDDKKVKKKKKGKSRAPVLLEEETNGGT</sequence>